<dbReference type="InterPro" id="IPR014043">
    <property type="entry name" value="Acyl_transferase_dom"/>
</dbReference>
<dbReference type="PIRSF" id="PIRSF000446">
    <property type="entry name" value="Mct"/>
    <property type="match status" value="1"/>
</dbReference>
<dbReference type="InterPro" id="IPR050858">
    <property type="entry name" value="Mal-CoA-ACP_Trans/PKS_FabD"/>
</dbReference>
<dbReference type="InterPro" id="IPR024925">
    <property type="entry name" value="Malonyl_CoA-ACP_transAc"/>
</dbReference>
<dbReference type="InterPro" id="IPR004410">
    <property type="entry name" value="Malonyl_CoA-ACP_transAc_FabD"/>
</dbReference>
<protein>
    <recommendedName>
        <fullName evidence="2 6">Malonyl CoA-acyl carrier protein transacylase</fullName>
        <ecNumber evidence="1 6">2.3.1.39</ecNumber>
    </recommendedName>
</protein>
<accession>A0ABU3B8E0</accession>
<evidence type="ECO:0000256" key="6">
    <source>
        <dbReference type="PIRNR" id="PIRNR000446"/>
    </source>
</evidence>
<keyword evidence="4 6" id="KW-0012">Acyltransferase</keyword>
<dbReference type="PANTHER" id="PTHR42681:SF1">
    <property type="entry name" value="MALONYL-COA-ACYL CARRIER PROTEIN TRANSACYLASE, MITOCHONDRIAL"/>
    <property type="match status" value="1"/>
</dbReference>
<dbReference type="Gene3D" id="3.40.366.10">
    <property type="entry name" value="Malonyl-Coenzyme A Acyl Carrier Protein, domain 2"/>
    <property type="match status" value="1"/>
</dbReference>
<sequence length="313" mass="32652">MARFAMLFPGQGSQSVGMLSALSEQYPEVGKTLREAGEVLGYDLATLVREGPAEALDSTEKTQPALLAAGLAVWRIWEARGGTMPAAMAGHSLGEYTALVAAGALEFSDGLRLTELRGQAMQNAVPAGEGAMAAVIGLDDDAIAEICQQAAGEGDVVAPANFNSPGQVVIAGETAAVERAMALAKEQGAKMAKRLPVSVPSHCDLMRPAGERLRSHLAEIPLRTPSIPVLHNVDAQQREDVDGIRKALVSQLERPVRWTETIRALHGAGIGVMLECGPGKVLTGLNKRIDRDIDATALQDPDGLTAGLAAAAA</sequence>
<dbReference type="PANTHER" id="PTHR42681">
    <property type="entry name" value="MALONYL-COA-ACYL CARRIER PROTEIN TRANSACYLASE, MITOCHONDRIAL"/>
    <property type="match status" value="1"/>
</dbReference>
<dbReference type="Gene3D" id="3.30.70.250">
    <property type="entry name" value="Malonyl-CoA ACP transacylase, ACP-binding"/>
    <property type="match status" value="1"/>
</dbReference>
<evidence type="ECO:0000256" key="3">
    <source>
        <dbReference type="ARBA" id="ARBA00022679"/>
    </source>
</evidence>
<gene>
    <name evidence="8" type="primary">fabD</name>
    <name evidence="8" type="ORF">RM531_03680</name>
</gene>
<dbReference type="InterPro" id="IPR016036">
    <property type="entry name" value="Malonyl_transacylase_ACP-bd"/>
</dbReference>
<evidence type="ECO:0000313" key="8">
    <source>
        <dbReference type="EMBL" id="MDT0617563.1"/>
    </source>
</evidence>
<evidence type="ECO:0000256" key="1">
    <source>
        <dbReference type="ARBA" id="ARBA00013258"/>
    </source>
</evidence>
<dbReference type="SUPFAM" id="SSF52151">
    <property type="entry name" value="FabD/lysophospholipase-like"/>
    <property type="match status" value="1"/>
</dbReference>
<dbReference type="GO" id="GO:0004314">
    <property type="term" value="F:[acyl-carrier-protein] S-malonyltransferase activity"/>
    <property type="evidence" value="ECO:0007669"/>
    <property type="project" value="UniProtKB-EC"/>
</dbReference>
<keyword evidence="3 6" id="KW-0808">Transferase</keyword>
<comment type="caution">
    <text evidence="8">The sequence shown here is derived from an EMBL/GenBank/DDBJ whole genome shotgun (WGS) entry which is preliminary data.</text>
</comment>
<reference evidence="8 9" key="1">
    <citation type="submission" date="2023-09" db="EMBL/GenBank/DDBJ databases">
        <authorList>
            <person name="Rey-Velasco X."/>
        </authorList>
    </citation>
    <scope>NUCLEOTIDE SEQUENCE [LARGE SCALE GENOMIC DNA]</scope>
    <source>
        <strain evidence="8 9">P385</strain>
    </source>
</reference>
<dbReference type="EC" id="2.3.1.39" evidence="1 6"/>
<dbReference type="RefSeq" id="WP_311657395.1">
    <property type="nucleotide sequence ID" value="NZ_JAVRHY010000002.1"/>
</dbReference>
<feature type="domain" description="Malonyl-CoA:ACP transacylase (MAT)" evidence="7">
    <location>
        <begin position="7"/>
        <end position="312"/>
    </location>
</feature>
<dbReference type="EMBL" id="JAVRHY010000002">
    <property type="protein sequence ID" value="MDT0617563.1"/>
    <property type="molecule type" value="Genomic_DNA"/>
</dbReference>
<organism evidence="8 9">
    <name type="scientific">Spectribacter acetivorans</name>
    <dbReference type="NCBI Taxonomy" id="3075603"/>
    <lineage>
        <taxon>Bacteria</taxon>
        <taxon>Pseudomonadati</taxon>
        <taxon>Pseudomonadota</taxon>
        <taxon>Gammaproteobacteria</taxon>
        <taxon>Salinisphaerales</taxon>
        <taxon>Salinisphaeraceae</taxon>
        <taxon>Spectribacter</taxon>
    </lineage>
</organism>
<evidence type="ECO:0000256" key="4">
    <source>
        <dbReference type="ARBA" id="ARBA00023315"/>
    </source>
</evidence>
<dbReference type="InterPro" id="IPR016035">
    <property type="entry name" value="Acyl_Trfase/lysoPLipase"/>
</dbReference>
<evidence type="ECO:0000256" key="5">
    <source>
        <dbReference type="ARBA" id="ARBA00048462"/>
    </source>
</evidence>
<evidence type="ECO:0000259" key="7">
    <source>
        <dbReference type="SMART" id="SM00827"/>
    </source>
</evidence>
<dbReference type="Proteomes" id="UP001259982">
    <property type="component" value="Unassembled WGS sequence"/>
</dbReference>
<proteinExistence type="inferred from homology"/>
<comment type="similarity">
    <text evidence="6">Belongs to the fabD family.</text>
</comment>
<dbReference type="Pfam" id="PF00698">
    <property type="entry name" value="Acyl_transf_1"/>
    <property type="match status" value="1"/>
</dbReference>
<name>A0ABU3B8E0_9GAMM</name>
<dbReference type="SUPFAM" id="SSF55048">
    <property type="entry name" value="Probable ACP-binding domain of malonyl-CoA ACP transacylase"/>
    <property type="match status" value="1"/>
</dbReference>
<dbReference type="NCBIfam" id="TIGR00128">
    <property type="entry name" value="fabD"/>
    <property type="match status" value="1"/>
</dbReference>
<comment type="catalytic activity">
    <reaction evidence="5 6">
        <text>holo-[ACP] + malonyl-CoA = malonyl-[ACP] + CoA</text>
        <dbReference type="Rhea" id="RHEA:41792"/>
        <dbReference type="Rhea" id="RHEA-COMP:9623"/>
        <dbReference type="Rhea" id="RHEA-COMP:9685"/>
        <dbReference type="ChEBI" id="CHEBI:57287"/>
        <dbReference type="ChEBI" id="CHEBI:57384"/>
        <dbReference type="ChEBI" id="CHEBI:64479"/>
        <dbReference type="ChEBI" id="CHEBI:78449"/>
        <dbReference type="EC" id="2.3.1.39"/>
    </reaction>
</comment>
<evidence type="ECO:0000313" key="9">
    <source>
        <dbReference type="Proteomes" id="UP001259982"/>
    </source>
</evidence>
<keyword evidence="9" id="KW-1185">Reference proteome</keyword>
<dbReference type="InterPro" id="IPR001227">
    <property type="entry name" value="Ac_transferase_dom_sf"/>
</dbReference>
<dbReference type="SMART" id="SM00827">
    <property type="entry name" value="PKS_AT"/>
    <property type="match status" value="1"/>
</dbReference>
<evidence type="ECO:0000256" key="2">
    <source>
        <dbReference type="ARBA" id="ARBA00018953"/>
    </source>
</evidence>